<organism evidence="5 6">
    <name type="scientific">Oleiphilus messinensis</name>
    <dbReference type="NCBI Taxonomy" id="141451"/>
    <lineage>
        <taxon>Bacteria</taxon>
        <taxon>Pseudomonadati</taxon>
        <taxon>Pseudomonadota</taxon>
        <taxon>Gammaproteobacteria</taxon>
        <taxon>Oceanospirillales</taxon>
        <taxon>Oleiphilaceae</taxon>
        <taxon>Oleiphilus</taxon>
    </lineage>
</organism>
<dbReference type="PRINTS" id="PR00032">
    <property type="entry name" value="HTHARAC"/>
</dbReference>
<keyword evidence="6" id="KW-1185">Reference proteome</keyword>
<dbReference type="SMART" id="SM00342">
    <property type="entry name" value="HTH_ARAC"/>
    <property type="match status" value="1"/>
</dbReference>
<evidence type="ECO:0000313" key="6">
    <source>
        <dbReference type="Proteomes" id="UP000196027"/>
    </source>
</evidence>
<dbReference type="PANTHER" id="PTHR47894:SF1">
    <property type="entry name" value="HTH-TYPE TRANSCRIPTIONAL REGULATOR VQSM"/>
    <property type="match status" value="1"/>
</dbReference>
<name>A0A1Y0IBQ4_9GAMM</name>
<dbReference type="GO" id="GO:0000976">
    <property type="term" value="F:transcription cis-regulatory region binding"/>
    <property type="evidence" value="ECO:0007669"/>
    <property type="project" value="TreeGrafter"/>
</dbReference>
<proteinExistence type="predicted"/>
<dbReference type="InterPro" id="IPR009057">
    <property type="entry name" value="Homeodomain-like_sf"/>
</dbReference>
<dbReference type="Gene3D" id="1.10.10.60">
    <property type="entry name" value="Homeodomain-like"/>
    <property type="match status" value="1"/>
</dbReference>
<dbReference type="Pfam" id="PF12625">
    <property type="entry name" value="Arabinose_bd"/>
    <property type="match status" value="1"/>
</dbReference>
<dbReference type="Pfam" id="PF12833">
    <property type="entry name" value="HTH_18"/>
    <property type="match status" value="1"/>
</dbReference>
<keyword evidence="2" id="KW-0238">DNA-binding</keyword>
<evidence type="ECO:0000256" key="1">
    <source>
        <dbReference type="ARBA" id="ARBA00023015"/>
    </source>
</evidence>
<evidence type="ECO:0000313" key="5">
    <source>
        <dbReference type="EMBL" id="ARU57690.1"/>
    </source>
</evidence>
<dbReference type="InterPro" id="IPR032687">
    <property type="entry name" value="AraC-type_N"/>
</dbReference>
<evidence type="ECO:0000259" key="4">
    <source>
        <dbReference type="PROSITE" id="PS01124"/>
    </source>
</evidence>
<dbReference type="OrthoDB" id="5582699at2"/>
<dbReference type="AlphaFoldDB" id="A0A1Y0IBQ4"/>
<dbReference type="RefSeq" id="WP_087462553.1">
    <property type="nucleotide sequence ID" value="NZ_CP021425.1"/>
</dbReference>
<dbReference type="PROSITE" id="PS01124">
    <property type="entry name" value="HTH_ARAC_FAMILY_2"/>
    <property type="match status" value="1"/>
</dbReference>
<keyword evidence="3" id="KW-0804">Transcription</keyword>
<keyword evidence="1" id="KW-0805">Transcription regulation</keyword>
<dbReference type="EMBL" id="CP021425">
    <property type="protein sequence ID" value="ARU57690.1"/>
    <property type="molecule type" value="Genomic_DNA"/>
</dbReference>
<dbReference type="GO" id="GO:0005829">
    <property type="term" value="C:cytosol"/>
    <property type="evidence" value="ECO:0007669"/>
    <property type="project" value="TreeGrafter"/>
</dbReference>
<sequence length="339" mass="39508">MNKLTVSQHFVKAALSGANSKGFDLSRLLQKAGIQPDLLDQPKARIPARQYAKLMQIIWVDMQDEFMGFNRQRSKPGTFAIMCQLAIHCSNLEKVYRRASQYYSLFETPVAIKLSLHEQQATLTIEAAAPLKDPYHFLQESLLVIWHRLSCWLIGQRIILDEAFFNYAKPEHGEEYQKIFYCPLRFDAEKSGFSFHRRYLDMPLIRDERELRNFLKTSPADLLARPDDNHSFTAQIRTLIGKDFTAETPDFESLAQELNLSPQTLRRRLKDENTSYQEIKDHMRRDIAIYHLCRRELSINDIAELVGFTEPSTFHRAFKKWTGVTPGAYREGEREKEEA</sequence>
<accession>A0A1Y0IBQ4</accession>
<dbReference type="Proteomes" id="UP000196027">
    <property type="component" value="Chromosome"/>
</dbReference>
<dbReference type="SUPFAM" id="SSF46689">
    <property type="entry name" value="Homeodomain-like"/>
    <property type="match status" value="1"/>
</dbReference>
<feature type="domain" description="HTH araC/xylS-type" evidence="4">
    <location>
        <begin position="234"/>
        <end position="332"/>
    </location>
</feature>
<dbReference type="KEGG" id="ome:OLMES_3663"/>
<dbReference type="PANTHER" id="PTHR47894">
    <property type="entry name" value="HTH-TYPE TRANSCRIPTIONAL REGULATOR GADX"/>
    <property type="match status" value="1"/>
</dbReference>
<evidence type="ECO:0000256" key="2">
    <source>
        <dbReference type="ARBA" id="ARBA00023125"/>
    </source>
</evidence>
<protein>
    <submittedName>
        <fullName evidence="5">AraC family transcriptional regulator</fullName>
    </submittedName>
</protein>
<evidence type="ECO:0000256" key="3">
    <source>
        <dbReference type="ARBA" id="ARBA00023163"/>
    </source>
</evidence>
<dbReference type="GO" id="GO:0003700">
    <property type="term" value="F:DNA-binding transcription factor activity"/>
    <property type="evidence" value="ECO:0007669"/>
    <property type="project" value="InterPro"/>
</dbReference>
<reference evidence="5 6" key="1">
    <citation type="submission" date="2017-05" db="EMBL/GenBank/DDBJ databases">
        <title>Genomic insights into alkan degradation activity of Oleiphilus messinensis.</title>
        <authorList>
            <person name="Kozyavkin S.A."/>
            <person name="Slesarev A.I."/>
            <person name="Golyshin P.N."/>
            <person name="Korzhenkov A."/>
            <person name="Golyshina O.N."/>
            <person name="Toshchakov S.V."/>
        </authorList>
    </citation>
    <scope>NUCLEOTIDE SEQUENCE [LARGE SCALE GENOMIC DNA]</scope>
    <source>
        <strain evidence="5 6">ME102</strain>
    </source>
</reference>
<dbReference type="InterPro" id="IPR020449">
    <property type="entry name" value="Tscrpt_reg_AraC-type_HTH"/>
</dbReference>
<dbReference type="InterPro" id="IPR018060">
    <property type="entry name" value="HTH_AraC"/>
</dbReference>
<gene>
    <name evidence="5" type="ORF">OLMES_3663</name>
</gene>